<evidence type="ECO:0000256" key="2">
    <source>
        <dbReference type="SAM" id="SignalP"/>
    </source>
</evidence>
<feature type="signal peptide" evidence="2">
    <location>
        <begin position="1"/>
        <end position="16"/>
    </location>
</feature>
<feature type="chain" id="PRO_5036884476" description="Transferrin-binding protein B C-lobe/N-lobe beta barrel domain-containing protein" evidence="2">
    <location>
        <begin position="17"/>
        <end position="376"/>
    </location>
</feature>
<dbReference type="Proteomes" id="UP000675940">
    <property type="component" value="Unassembled WGS sequence"/>
</dbReference>
<feature type="compositionally biased region" description="Low complexity" evidence="1">
    <location>
        <begin position="36"/>
        <end position="56"/>
    </location>
</feature>
<name>A0A940MQ91_9RHOB</name>
<dbReference type="SUPFAM" id="SSF56925">
    <property type="entry name" value="OMPA-like"/>
    <property type="match status" value="1"/>
</dbReference>
<dbReference type="PROSITE" id="PS51257">
    <property type="entry name" value="PROKAR_LIPOPROTEIN"/>
    <property type="match status" value="1"/>
</dbReference>
<evidence type="ECO:0000313" key="4">
    <source>
        <dbReference type="Proteomes" id="UP000675940"/>
    </source>
</evidence>
<dbReference type="InterPro" id="IPR011250">
    <property type="entry name" value="OMP/PagP_B-barrel"/>
</dbReference>
<reference evidence="3" key="1">
    <citation type="submission" date="2021-03" db="EMBL/GenBank/DDBJ databases">
        <title>Sagittula salina sp. nov. strain M10.9X isolated from the marine waste.</title>
        <authorList>
            <person name="Satari L."/>
            <person name="Molina-Menor E."/>
            <person name="Vidal-Verdu A."/>
            <person name="Pascual J."/>
            <person name="Pereto J."/>
            <person name="Porcar M."/>
        </authorList>
    </citation>
    <scope>NUCLEOTIDE SEQUENCE</scope>
    <source>
        <strain evidence="3">M10.9X</strain>
    </source>
</reference>
<gene>
    <name evidence="3" type="ORF">J5474_09570</name>
</gene>
<evidence type="ECO:0000313" key="3">
    <source>
        <dbReference type="EMBL" id="MBP0482738.1"/>
    </source>
</evidence>
<dbReference type="AlphaFoldDB" id="A0A940MQ91"/>
<proteinExistence type="predicted"/>
<dbReference type="RefSeq" id="WP_209360676.1">
    <property type="nucleotide sequence ID" value="NZ_JAGISH010000004.1"/>
</dbReference>
<protein>
    <recommendedName>
        <fullName evidence="5">Transferrin-binding protein B C-lobe/N-lobe beta barrel domain-containing protein</fullName>
    </recommendedName>
</protein>
<dbReference type="EMBL" id="JAGISH010000004">
    <property type="protein sequence ID" value="MBP0482738.1"/>
    <property type="molecule type" value="Genomic_DNA"/>
</dbReference>
<organism evidence="3 4">
    <name type="scientific">Sagittula salina</name>
    <dbReference type="NCBI Taxonomy" id="2820268"/>
    <lineage>
        <taxon>Bacteria</taxon>
        <taxon>Pseudomonadati</taxon>
        <taxon>Pseudomonadota</taxon>
        <taxon>Alphaproteobacteria</taxon>
        <taxon>Rhodobacterales</taxon>
        <taxon>Roseobacteraceae</taxon>
        <taxon>Sagittula</taxon>
    </lineage>
</organism>
<comment type="caution">
    <text evidence="3">The sequence shown here is derived from an EMBL/GenBank/DDBJ whole genome shotgun (WGS) entry which is preliminary data.</text>
</comment>
<keyword evidence="4" id="KW-1185">Reference proteome</keyword>
<dbReference type="Gene3D" id="2.40.160.90">
    <property type="match status" value="1"/>
</dbReference>
<keyword evidence="2" id="KW-0732">Signal</keyword>
<evidence type="ECO:0000256" key="1">
    <source>
        <dbReference type="SAM" id="MobiDB-lite"/>
    </source>
</evidence>
<accession>A0A940MQ91</accession>
<feature type="region of interest" description="Disordered" evidence="1">
    <location>
        <begin position="31"/>
        <end position="60"/>
    </location>
</feature>
<sequence>MKVSSTLLIVSGLALAGCDLLQLSSGGGGSGGGTSGVVSSGGSSGSTPPTVASSTTSGGGTTAGAGFTGTASLKGVVIQNDKVVQSALPVPGAPAIHETATYAYLHTGANQSTTATTAVVDLQNVTLTSIAGGLPVSATGTGSLNVSGKPGVANGSGTSGFGIAQFGAAPGSASTAGDSFSLITDDLDNDGDDDFFIVELGVGTLNAFGGQSTTGVFYGGTFTPTSAVQASGTATYRRTGGALVSTVRGVSNSATTNQDYDARVRGDVELTANFDTGQVNGRISGAGRTGGADFVDGNSAVVLSGASISGGDFNGGTASLVNNTGAAIYESGAQSNFFGSFMGANQQAAAGTALITGRIQGEQAATTAVFIGDKQP</sequence>
<evidence type="ECO:0008006" key="5">
    <source>
        <dbReference type="Google" id="ProtNLM"/>
    </source>
</evidence>